<keyword evidence="4 7" id="KW-0521">NADP</keyword>
<dbReference type="InterPro" id="IPR026021">
    <property type="entry name" value="YdjA-like"/>
</dbReference>
<evidence type="ECO:0000256" key="5">
    <source>
        <dbReference type="ARBA" id="ARBA00023002"/>
    </source>
</evidence>
<dbReference type="RefSeq" id="WP_046521080.1">
    <property type="nucleotide sequence ID" value="NZ_LAVS01000090.1"/>
</dbReference>
<keyword evidence="3 7" id="KW-0288">FMN</keyword>
<feature type="binding site" description="in other chain" evidence="8">
    <location>
        <begin position="10"/>
        <end position="12"/>
    </location>
    <ligand>
        <name>FMN</name>
        <dbReference type="ChEBI" id="CHEBI:58210"/>
        <note>ligand shared between dimeric partners</note>
    </ligand>
</feature>
<protein>
    <recommendedName>
        <fullName evidence="7">Putative NAD(P)H nitroreductase</fullName>
        <ecNumber evidence="7">1.-.-.-</ecNumber>
    </recommendedName>
</protein>
<feature type="domain" description="Nitroreductase" evidence="9">
    <location>
        <begin position="9"/>
        <end position="164"/>
    </location>
</feature>
<accession>A0A3P3QQQ8</accession>
<proteinExistence type="inferred from homology"/>
<evidence type="ECO:0000259" key="9">
    <source>
        <dbReference type="Pfam" id="PF00881"/>
    </source>
</evidence>
<dbReference type="CDD" id="cd02135">
    <property type="entry name" value="YdjA-like"/>
    <property type="match status" value="1"/>
</dbReference>
<evidence type="ECO:0000313" key="11">
    <source>
        <dbReference type="Proteomes" id="UP000276260"/>
    </source>
</evidence>
<evidence type="ECO:0000256" key="6">
    <source>
        <dbReference type="ARBA" id="ARBA00023027"/>
    </source>
</evidence>
<comment type="caution">
    <text evidence="10">The sequence shown here is derived from an EMBL/GenBank/DDBJ whole genome shotgun (WGS) entry which is preliminary data.</text>
</comment>
<feature type="binding site" description="in other chain" evidence="8">
    <location>
        <begin position="134"/>
        <end position="136"/>
    </location>
    <ligand>
        <name>FMN</name>
        <dbReference type="ChEBI" id="CHEBI:58210"/>
        <note>ligand shared between dimeric partners</note>
    </ligand>
</feature>
<dbReference type="SUPFAM" id="SSF55469">
    <property type="entry name" value="FMN-dependent nitroreductase-like"/>
    <property type="match status" value="1"/>
</dbReference>
<reference evidence="10 11" key="1">
    <citation type="submission" date="2018-11" db="EMBL/GenBank/DDBJ databases">
        <title>Draft genome analysis of Rheinheimera mesophila isolated from an industrial waste site.</title>
        <authorList>
            <person name="Yu Q."/>
            <person name="Qi Y."/>
            <person name="Zhang H."/>
            <person name="Lu Y."/>
            <person name="Pu J."/>
        </authorList>
    </citation>
    <scope>NUCLEOTIDE SEQUENCE [LARGE SCALE GENOMIC DNA]</scope>
    <source>
        <strain evidence="10 11">IITR13</strain>
    </source>
</reference>
<dbReference type="InterPro" id="IPR029479">
    <property type="entry name" value="Nitroreductase"/>
</dbReference>
<evidence type="ECO:0000256" key="2">
    <source>
        <dbReference type="ARBA" id="ARBA00022630"/>
    </source>
</evidence>
<sequence length="186" mass="20432">MDAVTLLTTRYSSARLTEPAPSGEALAIIKQAALQVPDHGHLRPWRFVVVHGRKSLEKLGDIFAEAALEEDPSVANELIERARQLPLRAPMVIVCIAKCVNHPKVPLSEQIQSAACAVMAMQQAAFALGFGGIWRTGAYTQYEFVKQAFELGEDDEIVGFLYLGTCAQDVPPKTPLAVEEFFSDYQ</sequence>
<dbReference type="OrthoDB" id="9804207at2"/>
<keyword evidence="11" id="KW-1185">Reference proteome</keyword>
<keyword evidence="5 7" id="KW-0560">Oxidoreductase</keyword>
<feature type="binding site" evidence="8">
    <location>
        <position position="39"/>
    </location>
    <ligand>
        <name>FMN</name>
        <dbReference type="ChEBI" id="CHEBI:58210"/>
        <note>ligand shared between dimeric partners</note>
    </ligand>
</feature>
<dbReference type="Proteomes" id="UP000276260">
    <property type="component" value="Unassembled WGS sequence"/>
</dbReference>
<name>A0A3P3QQQ8_9GAMM</name>
<dbReference type="NCBIfam" id="NF008088">
    <property type="entry name" value="PRK10828.1"/>
    <property type="match status" value="1"/>
</dbReference>
<dbReference type="Pfam" id="PF00881">
    <property type="entry name" value="Nitroreductase"/>
    <property type="match status" value="1"/>
</dbReference>
<dbReference type="PIRSF" id="PIRSF000232">
    <property type="entry name" value="YdjA"/>
    <property type="match status" value="1"/>
</dbReference>
<evidence type="ECO:0000256" key="4">
    <source>
        <dbReference type="ARBA" id="ARBA00022857"/>
    </source>
</evidence>
<dbReference type="EMBL" id="RRCF01000001">
    <property type="protein sequence ID" value="RRJ22643.1"/>
    <property type="molecule type" value="Genomic_DNA"/>
</dbReference>
<evidence type="ECO:0000256" key="3">
    <source>
        <dbReference type="ARBA" id="ARBA00022643"/>
    </source>
</evidence>
<dbReference type="AlphaFoldDB" id="A0A3P3QQQ8"/>
<evidence type="ECO:0000256" key="8">
    <source>
        <dbReference type="PIRSR" id="PIRSR000232-1"/>
    </source>
</evidence>
<dbReference type="GO" id="GO:0016491">
    <property type="term" value="F:oxidoreductase activity"/>
    <property type="evidence" value="ECO:0007669"/>
    <property type="project" value="UniProtKB-UniRule"/>
</dbReference>
<dbReference type="EC" id="1.-.-.-" evidence="7"/>
<dbReference type="InterPro" id="IPR000415">
    <property type="entry name" value="Nitroreductase-like"/>
</dbReference>
<evidence type="ECO:0000256" key="7">
    <source>
        <dbReference type="PIRNR" id="PIRNR000232"/>
    </source>
</evidence>
<comment type="cofactor">
    <cofactor evidence="8">
        <name>FMN</name>
        <dbReference type="ChEBI" id="CHEBI:58210"/>
    </cofactor>
    <text evidence="8">Binds 1 FMN per subunit.</text>
</comment>
<evidence type="ECO:0000313" key="10">
    <source>
        <dbReference type="EMBL" id="RRJ22643.1"/>
    </source>
</evidence>
<gene>
    <name evidence="10" type="ORF">EIK76_00730</name>
</gene>
<comment type="similarity">
    <text evidence="1 7">Belongs to the nitroreductase family.</text>
</comment>
<keyword evidence="6 7" id="KW-0520">NAD</keyword>
<evidence type="ECO:0000256" key="1">
    <source>
        <dbReference type="ARBA" id="ARBA00007118"/>
    </source>
</evidence>
<dbReference type="InterPro" id="IPR052530">
    <property type="entry name" value="NAD(P)H_nitroreductase"/>
</dbReference>
<organism evidence="10 11">
    <name type="scientific">Rheinheimera mesophila</name>
    <dbReference type="NCBI Taxonomy" id="1547515"/>
    <lineage>
        <taxon>Bacteria</taxon>
        <taxon>Pseudomonadati</taxon>
        <taxon>Pseudomonadota</taxon>
        <taxon>Gammaproteobacteria</taxon>
        <taxon>Chromatiales</taxon>
        <taxon>Chromatiaceae</taxon>
        <taxon>Rheinheimera</taxon>
    </lineage>
</organism>
<dbReference type="PANTHER" id="PTHR43821">
    <property type="entry name" value="NAD(P)H NITROREDUCTASE YDJA-RELATED"/>
    <property type="match status" value="1"/>
</dbReference>
<dbReference type="PANTHER" id="PTHR43821:SF1">
    <property type="entry name" value="NAD(P)H NITROREDUCTASE YDJA-RELATED"/>
    <property type="match status" value="1"/>
</dbReference>
<keyword evidence="2 7" id="KW-0285">Flavoprotein</keyword>
<dbReference type="Gene3D" id="3.40.109.10">
    <property type="entry name" value="NADH Oxidase"/>
    <property type="match status" value="1"/>
</dbReference>